<reference evidence="1" key="1">
    <citation type="submission" date="2020-05" db="EMBL/GenBank/DDBJ databases">
        <title>Large-scale comparative analyses of tick genomes elucidate their genetic diversity and vector capacities.</title>
        <authorList>
            <person name="Jia N."/>
            <person name="Wang J."/>
            <person name="Shi W."/>
            <person name="Du L."/>
            <person name="Sun Y."/>
            <person name="Zhan W."/>
            <person name="Jiang J."/>
            <person name="Wang Q."/>
            <person name="Zhang B."/>
            <person name="Ji P."/>
            <person name="Sakyi L.B."/>
            <person name="Cui X."/>
            <person name="Yuan T."/>
            <person name="Jiang B."/>
            <person name="Yang W."/>
            <person name="Lam T.T.-Y."/>
            <person name="Chang Q."/>
            <person name="Ding S."/>
            <person name="Wang X."/>
            <person name="Zhu J."/>
            <person name="Ruan X."/>
            <person name="Zhao L."/>
            <person name="Wei J."/>
            <person name="Que T."/>
            <person name="Du C."/>
            <person name="Cheng J."/>
            <person name="Dai P."/>
            <person name="Han X."/>
            <person name="Huang E."/>
            <person name="Gao Y."/>
            <person name="Liu J."/>
            <person name="Shao H."/>
            <person name="Ye R."/>
            <person name="Li L."/>
            <person name="Wei W."/>
            <person name="Wang X."/>
            <person name="Wang C."/>
            <person name="Yang T."/>
            <person name="Huo Q."/>
            <person name="Li W."/>
            <person name="Guo W."/>
            <person name="Chen H."/>
            <person name="Zhou L."/>
            <person name="Ni X."/>
            <person name="Tian J."/>
            <person name="Zhou Y."/>
            <person name="Sheng Y."/>
            <person name="Liu T."/>
            <person name="Pan Y."/>
            <person name="Xia L."/>
            <person name="Li J."/>
            <person name="Zhao F."/>
            <person name="Cao W."/>
        </authorList>
    </citation>
    <scope>NUCLEOTIDE SEQUENCE</scope>
    <source>
        <strain evidence="1">Hyas-2018</strain>
    </source>
</reference>
<dbReference type="Proteomes" id="UP000821845">
    <property type="component" value="Chromosome 1"/>
</dbReference>
<gene>
    <name evidence="1" type="ORF">HPB50_016241</name>
</gene>
<evidence type="ECO:0000313" key="2">
    <source>
        <dbReference type="Proteomes" id="UP000821845"/>
    </source>
</evidence>
<dbReference type="EMBL" id="CM023481">
    <property type="protein sequence ID" value="KAH6946952.1"/>
    <property type="molecule type" value="Genomic_DNA"/>
</dbReference>
<proteinExistence type="predicted"/>
<sequence length="93" mass="9930">MVAYEPSRSKSAAYGNTIHFAPAVTTCLGIAAPFDADFEAASAVSGGAHLQMRVPALTQWPPSLASGETPSGQRSIRRRRHADVLGRPQHARF</sequence>
<evidence type="ECO:0000313" key="1">
    <source>
        <dbReference type="EMBL" id="KAH6946952.1"/>
    </source>
</evidence>
<protein>
    <submittedName>
        <fullName evidence="1">Uncharacterized protein</fullName>
    </submittedName>
</protein>
<comment type="caution">
    <text evidence="1">The sequence shown here is derived from an EMBL/GenBank/DDBJ whole genome shotgun (WGS) entry which is preliminary data.</text>
</comment>
<keyword evidence="2" id="KW-1185">Reference proteome</keyword>
<organism evidence="1 2">
    <name type="scientific">Hyalomma asiaticum</name>
    <name type="common">Tick</name>
    <dbReference type="NCBI Taxonomy" id="266040"/>
    <lineage>
        <taxon>Eukaryota</taxon>
        <taxon>Metazoa</taxon>
        <taxon>Ecdysozoa</taxon>
        <taxon>Arthropoda</taxon>
        <taxon>Chelicerata</taxon>
        <taxon>Arachnida</taxon>
        <taxon>Acari</taxon>
        <taxon>Parasitiformes</taxon>
        <taxon>Ixodida</taxon>
        <taxon>Ixodoidea</taxon>
        <taxon>Ixodidae</taxon>
        <taxon>Hyalomminae</taxon>
        <taxon>Hyalomma</taxon>
    </lineage>
</organism>
<accession>A0ACB7THC3</accession>
<name>A0ACB7THC3_HYAAI</name>